<comment type="caution">
    <text evidence="3">The sequence shown here is derived from an EMBL/GenBank/DDBJ whole genome shotgun (WGS) entry which is preliminary data.</text>
</comment>
<evidence type="ECO:0000313" key="3">
    <source>
        <dbReference type="EMBL" id="KAF2199502.1"/>
    </source>
</evidence>
<dbReference type="Pfam" id="PF23465">
    <property type="entry name" value="DUF7131"/>
    <property type="match status" value="1"/>
</dbReference>
<evidence type="ECO:0000313" key="4">
    <source>
        <dbReference type="Proteomes" id="UP000799536"/>
    </source>
</evidence>
<feature type="region of interest" description="Disordered" evidence="1">
    <location>
        <begin position="253"/>
        <end position="290"/>
    </location>
</feature>
<feature type="compositionally biased region" description="Basic and acidic residues" evidence="1">
    <location>
        <begin position="430"/>
        <end position="457"/>
    </location>
</feature>
<dbReference type="Pfam" id="PF23463">
    <property type="entry name" value="WWE_2"/>
    <property type="match status" value="1"/>
</dbReference>
<feature type="compositionally biased region" description="Polar residues" evidence="1">
    <location>
        <begin position="417"/>
        <end position="429"/>
    </location>
</feature>
<dbReference type="GO" id="GO:0005737">
    <property type="term" value="C:cytoplasm"/>
    <property type="evidence" value="ECO:0007669"/>
    <property type="project" value="TreeGrafter"/>
</dbReference>
<feature type="region of interest" description="Disordered" evidence="1">
    <location>
        <begin position="1"/>
        <end position="58"/>
    </location>
</feature>
<feature type="domain" description="DDHD" evidence="2">
    <location>
        <begin position="659"/>
        <end position="973"/>
    </location>
</feature>
<reference evidence="3" key="1">
    <citation type="journal article" date="2020" name="Stud. Mycol.">
        <title>101 Dothideomycetes genomes: a test case for predicting lifestyles and emergence of pathogens.</title>
        <authorList>
            <person name="Haridas S."/>
            <person name="Albert R."/>
            <person name="Binder M."/>
            <person name="Bloem J."/>
            <person name="Labutti K."/>
            <person name="Salamov A."/>
            <person name="Andreopoulos B."/>
            <person name="Baker S."/>
            <person name="Barry K."/>
            <person name="Bills G."/>
            <person name="Bluhm B."/>
            <person name="Cannon C."/>
            <person name="Castanera R."/>
            <person name="Culley D."/>
            <person name="Daum C."/>
            <person name="Ezra D."/>
            <person name="Gonzalez J."/>
            <person name="Henrissat B."/>
            <person name="Kuo A."/>
            <person name="Liang C."/>
            <person name="Lipzen A."/>
            <person name="Lutzoni F."/>
            <person name="Magnuson J."/>
            <person name="Mondo S."/>
            <person name="Nolan M."/>
            <person name="Ohm R."/>
            <person name="Pangilinan J."/>
            <person name="Park H.-J."/>
            <person name="Ramirez L."/>
            <person name="Alfaro M."/>
            <person name="Sun H."/>
            <person name="Tritt A."/>
            <person name="Yoshinaga Y."/>
            <person name="Zwiers L.-H."/>
            <person name="Turgeon B."/>
            <person name="Goodwin S."/>
            <person name="Spatafora J."/>
            <person name="Crous P."/>
            <person name="Grigoriev I."/>
        </authorList>
    </citation>
    <scope>NUCLEOTIDE SEQUENCE</scope>
    <source>
        <strain evidence="3">ATCC 74209</strain>
    </source>
</reference>
<dbReference type="GO" id="GO:0004620">
    <property type="term" value="F:phospholipase activity"/>
    <property type="evidence" value="ECO:0007669"/>
    <property type="project" value="TreeGrafter"/>
</dbReference>
<dbReference type="Proteomes" id="UP000799536">
    <property type="component" value="Unassembled WGS sequence"/>
</dbReference>
<dbReference type="OrthoDB" id="431378at2759"/>
<organism evidence="3 4">
    <name type="scientific">Delitschia confertaspora ATCC 74209</name>
    <dbReference type="NCBI Taxonomy" id="1513339"/>
    <lineage>
        <taxon>Eukaryota</taxon>
        <taxon>Fungi</taxon>
        <taxon>Dikarya</taxon>
        <taxon>Ascomycota</taxon>
        <taxon>Pezizomycotina</taxon>
        <taxon>Dothideomycetes</taxon>
        <taxon>Pleosporomycetidae</taxon>
        <taxon>Pleosporales</taxon>
        <taxon>Delitschiaceae</taxon>
        <taxon>Delitschia</taxon>
    </lineage>
</organism>
<gene>
    <name evidence="3" type="ORF">GQ43DRAFT_491434</name>
</gene>
<feature type="region of interest" description="Disordered" evidence="1">
    <location>
        <begin position="138"/>
        <end position="161"/>
    </location>
</feature>
<feature type="region of interest" description="Disordered" evidence="1">
    <location>
        <begin position="225"/>
        <end position="244"/>
    </location>
</feature>
<dbReference type="InterPro" id="IPR004177">
    <property type="entry name" value="DDHD_dom"/>
</dbReference>
<dbReference type="PANTHER" id="PTHR23509">
    <property type="entry name" value="PA-PL1 PHOSPHOLIPASE FAMILY"/>
    <property type="match status" value="1"/>
</dbReference>
<feature type="region of interest" description="Disordered" evidence="1">
    <location>
        <begin position="86"/>
        <end position="111"/>
    </location>
</feature>
<feature type="region of interest" description="Disordered" evidence="1">
    <location>
        <begin position="351"/>
        <end position="457"/>
    </location>
</feature>
<dbReference type="InterPro" id="IPR057826">
    <property type="entry name" value="WWE_C20G8.02"/>
</dbReference>
<name>A0A9P4JHG8_9PLEO</name>
<dbReference type="InterPro" id="IPR055555">
    <property type="entry name" value="PA-PLA1_DUF7131"/>
</dbReference>
<dbReference type="InterPro" id="IPR058055">
    <property type="entry name" value="PA-PLA1"/>
</dbReference>
<dbReference type="GO" id="GO:0046872">
    <property type="term" value="F:metal ion binding"/>
    <property type="evidence" value="ECO:0007669"/>
    <property type="project" value="InterPro"/>
</dbReference>
<sequence>MSTPENKPGFLSAGITALSPWGSRSATPKPPLGNDKEKETVAAVPRTGPDHAINRRSRLSLKKYPSDCPPLVVRWYHAVDIPKRKPFPSNVAKTSEKPLPPPKKWIPFSPGDSRALESAFQKLADEEEAADRRRELLGSPLAEQRNVNDADQPLSGPTAKVPVNEDFLFDVDVEKRELAPAYWLGPVYDVKRGTWFTQDGDPCDENLATQLEEGFLKIKPWRFAKPETRSSSQPRSRPASLSIKAGDDYRKALNRADSKSNPVTPKSSFDDLRAEVGPSHKTTELPPDNLPRTYRLFGTHMNSVVTYQDEMTAWILTDDFLSRMGSTLYSRFMGGGHFAGTKYIRGFVDPAKKKGAKDSKDGKETKETERPSSSGLAYGDGLTIKSGKASTSAPASDADDGCEPELPSEERRRTLERQMSSLIESSQAQDAEKQEEEIRKREEKEMREDYKDQNKGEQGREIEHLVLVTHGIGQRLGLRLESVNFVHDVNSMRKSLKAVYANSPDLQALNSEVDQEFKNSRIQVLPICWRHLLDFPKQSLKHNRKEHDLGELDFDDNEYPNLDDITVEGVPAVRGLVTDLALDILLYQSPAYKAHISRIVLQECNRIYKLFKERNSSFNGKVSLVGHSLGSAIMFDILCQQRGENPNRQRRSKEEELKLDFEVEDFYALGSPIGLFQMLKGRKIAARSSSHVPAETPVDAGEDPFSAAEQERAFDITVSSPKVKQLFNIFHPTDPISYRLEPLIAPAMSALKPQPLPYTKKGIFGAPAAQGLTGIGARVGQGVTEFWTSVSSGIASNLLNRSLGISGADATMHSSDLTGQKSSRPLSIGAGTNIAAGVIPNTRDPDIAIINDEKKRRLQKEPIGSGEDGEHPPTLIDSEIETLYAGFQKHRKSRESANGRDIEKDLEWQELEERSRKLRREEAKIRALNSNGRVDYSIQEGAFDISLLASIASHLSYWVDEDVSHFIVSQLLARHRVFMK</sequence>
<dbReference type="SMART" id="SM01127">
    <property type="entry name" value="DDHD"/>
    <property type="match status" value="1"/>
</dbReference>
<feature type="region of interest" description="Disordered" evidence="1">
    <location>
        <begin position="853"/>
        <end position="873"/>
    </location>
</feature>
<evidence type="ECO:0000259" key="2">
    <source>
        <dbReference type="PROSITE" id="PS51043"/>
    </source>
</evidence>
<dbReference type="PANTHER" id="PTHR23509:SF10">
    <property type="entry name" value="LD21067P"/>
    <property type="match status" value="1"/>
</dbReference>
<feature type="compositionally biased region" description="Acidic residues" evidence="1">
    <location>
        <begin position="397"/>
        <end position="407"/>
    </location>
</feature>
<keyword evidence="4" id="KW-1185">Reference proteome</keyword>
<feature type="compositionally biased region" description="Low complexity" evidence="1">
    <location>
        <begin position="229"/>
        <end position="242"/>
    </location>
</feature>
<feature type="compositionally biased region" description="Basic and acidic residues" evidence="1">
    <location>
        <begin position="351"/>
        <end position="370"/>
    </location>
</feature>
<dbReference type="Pfam" id="PF02862">
    <property type="entry name" value="DDHD"/>
    <property type="match status" value="1"/>
</dbReference>
<dbReference type="AlphaFoldDB" id="A0A9P4JHG8"/>
<evidence type="ECO:0000256" key="1">
    <source>
        <dbReference type="SAM" id="MobiDB-lite"/>
    </source>
</evidence>
<dbReference type="PROSITE" id="PS51043">
    <property type="entry name" value="DDHD"/>
    <property type="match status" value="1"/>
</dbReference>
<dbReference type="EMBL" id="ML994072">
    <property type="protein sequence ID" value="KAF2199502.1"/>
    <property type="molecule type" value="Genomic_DNA"/>
</dbReference>
<accession>A0A9P4JHG8</accession>
<proteinExistence type="predicted"/>
<protein>
    <submittedName>
        <fullName evidence="3">DDHD-domain-containing protein</fullName>
    </submittedName>
</protein>